<evidence type="ECO:0000256" key="1">
    <source>
        <dbReference type="SAM" id="MobiDB-lite"/>
    </source>
</evidence>
<name>A0A060SDR4_PYCCI</name>
<keyword evidence="3" id="KW-1185">Reference proteome</keyword>
<feature type="compositionally biased region" description="Polar residues" evidence="1">
    <location>
        <begin position="32"/>
        <end position="65"/>
    </location>
</feature>
<dbReference type="EMBL" id="CCBP010000081">
    <property type="protein sequence ID" value="CDO70409.1"/>
    <property type="molecule type" value="Genomic_DNA"/>
</dbReference>
<dbReference type="HOGENOM" id="CLU_594645_0_0_1"/>
<dbReference type="AlphaFoldDB" id="A0A060SDR4"/>
<comment type="caution">
    <text evidence="2">The sequence shown here is derived from an EMBL/GenBank/DDBJ whole genome shotgun (WGS) entry which is preliminary data.</text>
</comment>
<proteinExistence type="predicted"/>
<accession>A0A060SDR4</accession>
<protein>
    <submittedName>
        <fullName evidence="2">Uncharacterized protein</fullName>
    </submittedName>
</protein>
<evidence type="ECO:0000313" key="2">
    <source>
        <dbReference type="EMBL" id="CDO70409.1"/>
    </source>
</evidence>
<dbReference type="Proteomes" id="UP000029665">
    <property type="component" value="Unassembled WGS sequence"/>
</dbReference>
<gene>
    <name evidence="2" type="ORF">BN946_scf184999.g50</name>
</gene>
<feature type="region of interest" description="Disordered" evidence="1">
    <location>
        <begin position="32"/>
        <end position="72"/>
    </location>
</feature>
<sequence length="460" mass="48186">MTTKSSAHEQSPTLMQMMEPVLASWYEDSRLSTLPSTAPNTSRDKSATSTESTSHSYQTPMTSPMSPAVIGAYPESRSSMPFTMLRKQLGVSATSSILSISATSNPSPASAYMAVFHSPMAPRLPVPKPVYTPSIRPESCAVLPVDWRSNADPLNTLALLQSPTHCSPAPSARVGLFDVLVSPGISIRPVKSPKVSFSPKLGPTPSSPAISQGAAAGPMILKSVLKDRLSAGGTTSLAIPSSLRNSVSFSMISLEVPRDSITIGDTSVASLLSVCSAARSNTEGKNRKSWDLTDLMSNGQLDVDAVTQVLGLGLGIPPVSRSSVGSVGSDALSAALSISILSPEAKDPAVQTDWQEPLDDVNGVDSSGEYDVEQYATGWGSPRLDEMRASMHLLTHVHGAPLCVIPEETRSDVCSVAGSVHAGTRPVSQDEDGLLSMELVSAIIEEGEEGADVSLKVDEG</sequence>
<evidence type="ECO:0000313" key="3">
    <source>
        <dbReference type="Proteomes" id="UP000029665"/>
    </source>
</evidence>
<dbReference type="OMA" id="VLTSWYD"/>
<organism evidence="2 3">
    <name type="scientific">Pycnoporus cinnabarinus</name>
    <name type="common">Cinnabar-red polypore</name>
    <name type="synonym">Trametes cinnabarina</name>
    <dbReference type="NCBI Taxonomy" id="5643"/>
    <lineage>
        <taxon>Eukaryota</taxon>
        <taxon>Fungi</taxon>
        <taxon>Dikarya</taxon>
        <taxon>Basidiomycota</taxon>
        <taxon>Agaricomycotina</taxon>
        <taxon>Agaricomycetes</taxon>
        <taxon>Polyporales</taxon>
        <taxon>Polyporaceae</taxon>
        <taxon>Trametes</taxon>
    </lineage>
</organism>
<reference evidence="2" key="1">
    <citation type="submission" date="2014-01" db="EMBL/GenBank/DDBJ databases">
        <title>The genome of the white-rot fungus Pycnoporus cinnabarinus: a basidiomycete model with a versatile arsenal for lignocellulosic biomass breakdown.</title>
        <authorList>
            <person name="Levasseur A."/>
            <person name="Lomascolo A."/>
            <person name="Ruiz-Duenas F.J."/>
            <person name="Uzan E."/>
            <person name="Piumi F."/>
            <person name="Kues U."/>
            <person name="Ram A.F.J."/>
            <person name="Murat C."/>
            <person name="Haon M."/>
            <person name="Benoit I."/>
            <person name="Arfi Y."/>
            <person name="Chevret D."/>
            <person name="Drula E."/>
            <person name="Kwon M.J."/>
            <person name="Gouret P."/>
            <person name="Lesage-Meessen L."/>
            <person name="Lombard V."/>
            <person name="Mariette J."/>
            <person name="Noirot C."/>
            <person name="Park J."/>
            <person name="Patyshakuliyeva A."/>
            <person name="Wieneger R.A.B."/>
            <person name="Wosten H.A.B."/>
            <person name="Martin F."/>
            <person name="Coutinho P.M."/>
            <person name="de Vries R."/>
            <person name="Martinez A.T."/>
            <person name="Klopp C."/>
            <person name="Pontarotti P."/>
            <person name="Henrissat B."/>
            <person name="Record E."/>
        </authorList>
    </citation>
    <scope>NUCLEOTIDE SEQUENCE [LARGE SCALE GENOMIC DNA]</scope>
    <source>
        <strain evidence="2">BRFM137</strain>
    </source>
</reference>
<dbReference type="OrthoDB" id="2753667at2759"/>